<feature type="binding site" evidence="4">
    <location>
        <begin position="129"/>
        <end position="137"/>
    </location>
    <ligand>
        <name>ATP</name>
        <dbReference type="ChEBI" id="CHEBI:30616"/>
    </ligand>
</feature>
<protein>
    <recommendedName>
        <fullName evidence="5">5-formyltetrahydrofolate cyclo-ligase</fullName>
        <ecNumber evidence="5">6.3.3.2</ecNumber>
    </recommendedName>
</protein>
<dbReference type="RefSeq" id="WP_162425497.1">
    <property type="nucleotide sequence ID" value="NZ_WVIE01000051.1"/>
</dbReference>
<dbReference type="GO" id="GO:0005524">
    <property type="term" value="F:ATP binding"/>
    <property type="evidence" value="ECO:0007669"/>
    <property type="project" value="UniProtKB-KW"/>
</dbReference>
<feature type="binding site" evidence="4">
    <location>
        <begin position="3"/>
        <end position="7"/>
    </location>
    <ligand>
        <name>ATP</name>
        <dbReference type="ChEBI" id="CHEBI:30616"/>
    </ligand>
</feature>
<sequence>MEKTSLRKQILNRRKQLSQPEWDHKSKQICKHLEKLPLMQHANTVLSYVSIRQEPDLHALTVALPTKRWGFPRCVGQSLVWHHPAPDCFALQPGAYGILEPDPGSPVLHPEEVDLLLVPCVGCDRRGYRLGYGGGYYDRLFGTLAWANKPAIGILFEFAVVDELTIDPWDRALTGRCTEAGVTLFRN</sequence>
<evidence type="ECO:0000256" key="2">
    <source>
        <dbReference type="ARBA" id="ARBA00022741"/>
    </source>
</evidence>
<keyword evidence="7" id="KW-1185">Reference proteome</keyword>
<dbReference type="InterPro" id="IPR037171">
    <property type="entry name" value="NagB/RpiA_transferase-like"/>
</dbReference>
<dbReference type="PIRSF" id="PIRSF006806">
    <property type="entry name" value="FTHF_cligase"/>
    <property type="match status" value="1"/>
</dbReference>
<dbReference type="Proteomes" id="UP000646053">
    <property type="component" value="Unassembled WGS sequence"/>
</dbReference>
<dbReference type="NCBIfam" id="TIGR02727">
    <property type="entry name" value="MTHFS_bact"/>
    <property type="match status" value="1"/>
</dbReference>
<feature type="binding site" evidence="4">
    <location>
        <position position="49"/>
    </location>
    <ligand>
        <name>substrate</name>
    </ligand>
</feature>
<dbReference type="SUPFAM" id="SSF100950">
    <property type="entry name" value="NagB/RpiA/CoA transferase-like"/>
    <property type="match status" value="1"/>
</dbReference>
<comment type="cofactor">
    <cofactor evidence="5">
        <name>Mg(2+)</name>
        <dbReference type="ChEBI" id="CHEBI:18420"/>
    </cofactor>
</comment>
<dbReference type="InterPro" id="IPR002698">
    <property type="entry name" value="FTHF_cligase"/>
</dbReference>
<dbReference type="GO" id="GO:0030272">
    <property type="term" value="F:5-formyltetrahydrofolate cyclo-ligase activity"/>
    <property type="evidence" value="ECO:0007669"/>
    <property type="project" value="UniProtKB-EC"/>
</dbReference>
<dbReference type="EC" id="6.3.3.2" evidence="5"/>
<dbReference type="Pfam" id="PF01812">
    <property type="entry name" value="5-FTHF_cyc-lig"/>
    <property type="match status" value="1"/>
</dbReference>
<keyword evidence="5" id="KW-0479">Metal-binding</keyword>
<dbReference type="AlphaFoldDB" id="A0A8J7Z535"/>
<dbReference type="PANTHER" id="PTHR23407:SF1">
    <property type="entry name" value="5-FORMYLTETRAHYDROFOLATE CYCLO-LIGASE"/>
    <property type="match status" value="1"/>
</dbReference>
<evidence type="ECO:0000256" key="5">
    <source>
        <dbReference type="RuleBase" id="RU361279"/>
    </source>
</evidence>
<dbReference type="PANTHER" id="PTHR23407">
    <property type="entry name" value="ATPASE INHIBITOR/5-FORMYLTETRAHYDROFOLATE CYCLO-LIGASE"/>
    <property type="match status" value="1"/>
</dbReference>
<accession>A0A8J7Z535</accession>
<comment type="catalytic activity">
    <reaction evidence="5">
        <text>(6S)-5-formyl-5,6,7,8-tetrahydrofolate + ATP = (6R)-5,10-methenyltetrahydrofolate + ADP + phosphate</text>
        <dbReference type="Rhea" id="RHEA:10488"/>
        <dbReference type="ChEBI" id="CHEBI:30616"/>
        <dbReference type="ChEBI" id="CHEBI:43474"/>
        <dbReference type="ChEBI" id="CHEBI:57455"/>
        <dbReference type="ChEBI" id="CHEBI:57457"/>
        <dbReference type="ChEBI" id="CHEBI:456216"/>
        <dbReference type="EC" id="6.3.3.2"/>
    </reaction>
</comment>
<evidence type="ECO:0000313" key="7">
    <source>
        <dbReference type="Proteomes" id="UP000646053"/>
    </source>
</evidence>
<dbReference type="GO" id="GO:0009396">
    <property type="term" value="P:folic acid-containing compound biosynthetic process"/>
    <property type="evidence" value="ECO:0007669"/>
    <property type="project" value="TreeGrafter"/>
</dbReference>
<name>A0A8J7Z535_9CYAN</name>
<gene>
    <name evidence="6" type="ORF">GS601_22295</name>
</gene>
<keyword evidence="5" id="KW-0460">Magnesium</keyword>
<comment type="similarity">
    <text evidence="1 5">Belongs to the 5-formyltetrahydrofolate cyclo-ligase family.</text>
</comment>
<keyword evidence="2 4" id="KW-0547">Nucleotide-binding</keyword>
<proteinExistence type="inferred from homology"/>
<organism evidence="6 7">
    <name type="scientific">Myxacorys almedinensis A</name>
    <dbReference type="NCBI Taxonomy" id="2690445"/>
    <lineage>
        <taxon>Bacteria</taxon>
        <taxon>Bacillati</taxon>
        <taxon>Cyanobacteriota</taxon>
        <taxon>Cyanophyceae</taxon>
        <taxon>Leptolyngbyales</taxon>
        <taxon>Leptolyngbyaceae</taxon>
        <taxon>Myxacorys</taxon>
        <taxon>Myxacorys almedinensis</taxon>
    </lineage>
</organism>
<evidence type="ECO:0000313" key="6">
    <source>
        <dbReference type="EMBL" id="NDJ19974.1"/>
    </source>
</evidence>
<keyword evidence="6" id="KW-0436">Ligase</keyword>
<reference evidence="6" key="1">
    <citation type="submission" date="2019-12" db="EMBL/GenBank/DDBJ databases">
        <title>High-Quality draft genome sequences of three cyanobacteria isolated from the limestone walls of the Old Cathedral of Coimbra.</title>
        <authorList>
            <person name="Tiago I."/>
            <person name="Soares F."/>
            <person name="Portugal A."/>
        </authorList>
    </citation>
    <scope>NUCLEOTIDE SEQUENCE</scope>
    <source>
        <strain evidence="6">A</strain>
    </source>
</reference>
<dbReference type="GO" id="GO:0046872">
    <property type="term" value="F:metal ion binding"/>
    <property type="evidence" value="ECO:0007669"/>
    <property type="project" value="UniProtKB-KW"/>
</dbReference>
<dbReference type="InterPro" id="IPR024185">
    <property type="entry name" value="FTHF_cligase-like_sf"/>
</dbReference>
<evidence type="ECO:0000256" key="1">
    <source>
        <dbReference type="ARBA" id="ARBA00010638"/>
    </source>
</evidence>
<dbReference type="Gene3D" id="3.40.50.10420">
    <property type="entry name" value="NagB/RpiA/CoA transferase-like"/>
    <property type="match status" value="1"/>
</dbReference>
<dbReference type="GO" id="GO:0035999">
    <property type="term" value="P:tetrahydrofolate interconversion"/>
    <property type="evidence" value="ECO:0007669"/>
    <property type="project" value="TreeGrafter"/>
</dbReference>
<feature type="binding site" evidence="4">
    <location>
        <position position="54"/>
    </location>
    <ligand>
        <name>substrate</name>
    </ligand>
</feature>
<evidence type="ECO:0000256" key="3">
    <source>
        <dbReference type="ARBA" id="ARBA00022840"/>
    </source>
</evidence>
<evidence type="ECO:0000256" key="4">
    <source>
        <dbReference type="PIRSR" id="PIRSR006806-1"/>
    </source>
</evidence>
<dbReference type="EMBL" id="WVIE01000051">
    <property type="protein sequence ID" value="NDJ19974.1"/>
    <property type="molecule type" value="Genomic_DNA"/>
</dbReference>
<comment type="caution">
    <text evidence="6">The sequence shown here is derived from an EMBL/GenBank/DDBJ whole genome shotgun (WGS) entry which is preliminary data.</text>
</comment>
<keyword evidence="3 4" id="KW-0067">ATP-binding</keyword>